<organism evidence="7 8">
    <name type="scientific">Cardiobacterium hominis</name>
    <dbReference type="NCBI Taxonomy" id="2718"/>
    <lineage>
        <taxon>Bacteria</taxon>
        <taxon>Pseudomonadati</taxon>
        <taxon>Pseudomonadota</taxon>
        <taxon>Gammaproteobacteria</taxon>
        <taxon>Cardiobacteriales</taxon>
        <taxon>Cardiobacteriaceae</taxon>
        <taxon>Cardiobacterium</taxon>
    </lineage>
</organism>
<name>A0A1C3H7D2_9GAMM</name>
<dbReference type="Gene3D" id="3.40.830.10">
    <property type="entry name" value="LigB-like"/>
    <property type="match status" value="1"/>
</dbReference>
<protein>
    <recommendedName>
        <fullName evidence="6">Extradiol ring-cleavage dioxygenase class III enzyme subunit B domain-containing protein</fullName>
    </recommendedName>
</protein>
<keyword evidence="5" id="KW-0560">Oxidoreductase</keyword>
<comment type="cofactor">
    <cofactor evidence="1">
        <name>Zn(2+)</name>
        <dbReference type="ChEBI" id="CHEBI:29105"/>
    </cofactor>
</comment>
<dbReference type="GO" id="GO:0008198">
    <property type="term" value="F:ferrous iron binding"/>
    <property type="evidence" value="ECO:0007669"/>
    <property type="project" value="InterPro"/>
</dbReference>
<dbReference type="SUPFAM" id="SSF53213">
    <property type="entry name" value="LigB-like"/>
    <property type="match status" value="1"/>
</dbReference>
<evidence type="ECO:0000313" key="8">
    <source>
        <dbReference type="Proteomes" id="UP000190837"/>
    </source>
</evidence>
<dbReference type="GO" id="GO:0008270">
    <property type="term" value="F:zinc ion binding"/>
    <property type="evidence" value="ECO:0007669"/>
    <property type="project" value="InterPro"/>
</dbReference>
<dbReference type="CDD" id="cd07363">
    <property type="entry name" value="45_DOPA_Dioxygenase"/>
    <property type="match status" value="1"/>
</dbReference>
<dbReference type="InterPro" id="IPR004183">
    <property type="entry name" value="Xdiol_dOase_suB"/>
</dbReference>
<evidence type="ECO:0000256" key="4">
    <source>
        <dbReference type="ARBA" id="ARBA00022833"/>
    </source>
</evidence>
<gene>
    <name evidence="7" type="ORF">CHUV0807_2503</name>
</gene>
<evidence type="ECO:0000256" key="5">
    <source>
        <dbReference type="ARBA" id="ARBA00023002"/>
    </source>
</evidence>
<proteinExistence type="inferred from homology"/>
<dbReference type="AlphaFoldDB" id="A0A1C3H7D2"/>
<dbReference type="NCBIfam" id="NF007914">
    <property type="entry name" value="PRK10628.1"/>
    <property type="match status" value="1"/>
</dbReference>
<dbReference type="RefSeq" id="WP_079542322.1">
    <property type="nucleotide sequence ID" value="NZ_CP171111.1"/>
</dbReference>
<evidence type="ECO:0000256" key="1">
    <source>
        <dbReference type="ARBA" id="ARBA00001947"/>
    </source>
</evidence>
<dbReference type="Pfam" id="PF02900">
    <property type="entry name" value="LigB"/>
    <property type="match status" value="1"/>
</dbReference>
<dbReference type="PIRSF" id="PIRSF006157">
    <property type="entry name" value="Doxgns_DODA"/>
    <property type="match status" value="1"/>
</dbReference>
<keyword evidence="4" id="KW-0862">Zinc</keyword>
<reference evidence="8" key="1">
    <citation type="submission" date="2016-04" db="EMBL/GenBank/DDBJ databases">
        <authorList>
            <person name="Tagini F."/>
        </authorList>
    </citation>
    <scope>NUCLEOTIDE SEQUENCE [LARGE SCALE GENOMIC DNA]</scope>
    <source>
        <strain evidence="8">CHUV0807</strain>
    </source>
</reference>
<keyword evidence="3" id="KW-0479">Metal-binding</keyword>
<evidence type="ECO:0000313" key="7">
    <source>
        <dbReference type="EMBL" id="SAM72673.1"/>
    </source>
</evidence>
<evidence type="ECO:0000259" key="6">
    <source>
        <dbReference type="Pfam" id="PF02900"/>
    </source>
</evidence>
<accession>A0A1C3H7D2</accession>
<evidence type="ECO:0000256" key="2">
    <source>
        <dbReference type="ARBA" id="ARBA00007581"/>
    </source>
</evidence>
<dbReference type="PANTHER" id="PTHR30096:SF0">
    <property type="entry name" value="4,5-DOPA DIOXYGENASE EXTRADIOL-LIKE PROTEIN"/>
    <property type="match status" value="1"/>
</dbReference>
<dbReference type="GO" id="GO:0016702">
    <property type="term" value="F:oxidoreductase activity, acting on single donors with incorporation of molecular oxygen, incorporation of two atoms of oxygen"/>
    <property type="evidence" value="ECO:0007669"/>
    <property type="project" value="UniProtKB-ARBA"/>
</dbReference>
<evidence type="ECO:0000256" key="3">
    <source>
        <dbReference type="ARBA" id="ARBA00022723"/>
    </source>
</evidence>
<dbReference type="InterPro" id="IPR014436">
    <property type="entry name" value="Extradiol_dOase_DODA"/>
</dbReference>
<sequence>MTLPAIFLGHGSPMNAIDPASRYNRAFLQTAAAIAKPQAILMISAHWIGRDLRIMSGAHNPILYDFHGFPAALYEAQYPAPGAPELAARVGELLAGYALHADPDRGLDHGAWAVLRHFYPEADVPVVQLGLNVLQPAAWHWALAEKLRPLRDEGVLIMGSGNIVHNLRELDFARADEPFAYDWAEAFRNRINRAILADDRDTLIHYLALDDARRAVPAPFEHYLPLLYVLAQRDSGEPVRLFNDEIIGGSLSMTAVQVGARSA</sequence>
<dbReference type="PANTHER" id="PTHR30096">
    <property type="entry name" value="4,5-DOPA DIOXYGENASE EXTRADIOL-LIKE PROTEIN"/>
    <property type="match status" value="1"/>
</dbReference>
<dbReference type="EMBL" id="FKLO01000083">
    <property type="protein sequence ID" value="SAM72673.1"/>
    <property type="molecule type" value="Genomic_DNA"/>
</dbReference>
<comment type="similarity">
    <text evidence="2">Belongs to the DODA-type extradiol aromatic ring-opening dioxygenase family.</text>
</comment>
<dbReference type="Proteomes" id="UP000190837">
    <property type="component" value="Unassembled WGS sequence"/>
</dbReference>
<feature type="domain" description="Extradiol ring-cleavage dioxygenase class III enzyme subunit B" evidence="6">
    <location>
        <begin position="5"/>
        <end position="190"/>
    </location>
</feature>